<proteinExistence type="predicted"/>
<accession>A0A1J5SRA3</accession>
<gene>
    <name evidence="1" type="ORF">GALL_111620</name>
</gene>
<name>A0A1J5SRA3_9ZZZZ</name>
<comment type="caution">
    <text evidence="1">The sequence shown here is derived from an EMBL/GenBank/DDBJ whole genome shotgun (WGS) entry which is preliminary data.</text>
</comment>
<dbReference type="AlphaFoldDB" id="A0A1J5SRA3"/>
<organism evidence="1">
    <name type="scientific">mine drainage metagenome</name>
    <dbReference type="NCBI Taxonomy" id="410659"/>
    <lineage>
        <taxon>unclassified sequences</taxon>
        <taxon>metagenomes</taxon>
        <taxon>ecological metagenomes</taxon>
    </lineage>
</organism>
<protein>
    <submittedName>
        <fullName evidence="1">Uncharacterized protein</fullName>
    </submittedName>
</protein>
<sequence>MNLLQHRLHLNLLSIFRQYQKSRLSKRQLNLNINLKINLKHLSLCRLICPLLARNDLCQIIPLHHVEWVSMVHWYYGWSWMKLVTSLLLTSRKVQVTSAWMKLG</sequence>
<reference evidence="1" key="1">
    <citation type="submission" date="2016-10" db="EMBL/GenBank/DDBJ databases">
        <title>Sequence of Gallionella enrichment culture.</title>
        <authorList>
            <person name="Poehlein A."/>
            <person name="Muehling M."/>
            <person name="Daniel R."/>
        </authorList>
    </citation>
    <scope>NUCLEOTIDE SEQUENCE</scope>
</reference>
<evidence type="ECO:0000313" key="1">
    <source>
        <dbReference type="EMBL" id="OIR06557.1"/>
    </source>
</evidence>
<dbReference type="EMBL" id="MLJW01000042">
    <property type="protein sequence ID" value="OIR06557.1"/>
    <property type="molecule type" value="Genomic_DNA"/>
</dbReference>